<proteinExistence type="predicted"/>
<gene>
    <name evidence="1" type="ORF">AUC60_09155</name>
</gene>
<dbReference type="AlphaFoldDB" id="A0A1Y3P3L3"/>
<protein>
    <submittedName>
        <fullName evidence="1">Uncharacterized protein</fullName>
    </submittedName>
</protein>
<sequence length="95" mass="11166">MKSILISATLIIIAHLYVGYYVSLDFEDPRLEIFIKKHPTLQVRFENIYTSEEERKPLNDLSTAELIMVRNYCKFRLGIDKQLRSQDDLDACKAR</sequence>
<name>A0A1Y3P3L3_9PSED</name>
<dbReference type="Proteomes" id="UP000195440">
    <property type="component" value="Unassembled WGS sequence"/>
</dbReference>
<dbReference type="EMBL" id="LOHF01000005">
    <property type="protein sequence ID" value="OUM74407.1"/>
    <property type="molecule type" value="Genomic_DNA"/>
</dbReference>
<keyword evidence="2" id="KW-1185">Reference proteome</keyword>
<comment type="caution">
    <text evidence="1">The sequence shown here is derived from an EMBL/GenBank/DDBJ whole genome shotgun (WGS) entry which is preliminary data.</text>
</comment>
<accession>A0A1Y3P3L3</accession>
<evidence type="ECO:0000313" key="2">
    <source>
        <dbReference type="Proteomes" id="UP000195440"/>
    </source>
</evidence>
<reference evidence="1 2" key="1">
    <citation type="journal article" date="2017" name="Syst. Appl. Microbiol.">
        <title>Pseudomonas caspiana sp. nov., a citrus pathogen in the Pseudomonas syringae phylogenetic group.</title>
        <authorList>
            <person name="Busquets A."/>
            <person name="Gomila M."/>
            <person name="Beiki F."/>
            <person name="Mulet M."/>
            <person name="Rahimian H."/>
            <person name="Garcia-Valdes E."/>
            <person name="Lalucat J."/>
        </authorList>
    </citation>
    <scope>NUCLEOTIDE SEQUENCE [LARGE SCALE GENOMIC DNA]</scope>
    <source>
        <strain evidence="1 2">FBF102</strain>
    </source>
</reference>
<evidence type="ECO:0000313" key="1">
    <source>
        <dbReference type="EMBL" id="OUM74407.1"/>
    </source>
</evidence>
<organism evidence="1 2">
    <name type="scientific">Pseudomonas caspiana</name>
    <dbReference type="NCBI Taxonomy" id="1451454"/>
    <lineage>
        <taxon>Bacteria</taxon>
        <taxon>Pseudomonadati</taxon>
        <taxon>Pseudomonadota</taxon>
        <taxon>Gammaproteobacteria</taxon>
        <taxon>Pseudomonadales</taxon>
        <taxon>Pseudomonadaceae</taxon>
        <taxon>Pseudomonas</taxon>
    </lineage>
</organism>